<dbReference type="InterPro" id="IPR036291">
    <property type="entry name" value="NAD(P)-bd_dom_sf"/>
</dbReference>
<dbReference type="AlphaFoldDB" id="A0A060T6H3"/>
<dbReference type="InterPro" id="IPR029036">
    <property type="entry name" value="P5CR_dimer"/>
</dbReference>
<dbReference type="PIRSF" id="PIRSF000193">
    <property type="entry name" value="Pyrrol-5-carb_rd"/>
    <property type="match status" value="1"/>
</dbReference>
<dbReference type="PANTHER" id="PTHR11645:SF0">
    <property type="entry name" value="PYRROLINE-5-CARBOXYLATE REDUCTASE 3"/>
    <property type="match status" value="1"/>
</dbReference>
<dbReference type="InterPro" id="IPR000304">
    <property type="entry name" value="Pyrroline-COOH_reductase"/>
</dbReference>
<dbReference type="InterPro" id="IPR028939">
    <property type="entry name" value="P5C_Rdtase_cat_N"/>
</dbReference>
<dbReference type="Gene3D" id="3.40.50.720">
    <property type="entry name" value="NAD(P)-binding Rossmann-like Domain"/>
    <property type="match status" value="1"/>
</dbReference>
<reference evidence="8" key="2">
    <citation type="submission" date="2014-06" db="EMBL/GenBank/DDBJ databases">
        <title>The complete genome of Blastobotrys (Arxula) adeninivorans LS3 - a yeast of biotechnological interest.</title>
        <authorList>
            <person name="Kunze G."/>
            <person name="Gaillardin C."/>
            <person name="Czernicka M."/>
            <person name="Durrens P."/>
            <person name="Martin T."/>
            <person name="Boer E."/>
            <person name="Gabaldon T."/>
            <person name="Cruz J."/>
            <person name="Talla E."/>
            <person name="Marck C."/>
            <person name="Goffeau A."/>
            <person name="Barbe V."/>
            <person name="Baret P."/>
            <person name="Baronian K."/>
            <person name="Beier S."/>
            <person name="Bleykasten C."/>
            <person name="Bode R."/>
            <person name="Casaregola S."/>
            <person name="Despons L."/>
            <person name="Fairhead C."/>
            <person name="Giersberg M."/>
            <person name="Gierski P."/>
            <person name="Hahnel U."/>
            <person name="Hartmann A."/>
            <person name="Jankowska D."/>
            <person name="Jubin C."/>
            <person name="Jung P."/>
            <person name="Lafontaine I."/>
            <person name="Leh-Louis V."/>
            <person name="Lemaire M."/>
            <person name="Marcet-Houben M."/>
            <person name="Mascher M."/>
            <person name="Morel G."/>
            <person name="Richard G.-F."/>
            <person name="Riechen J."/>
            <person name="Sacerdot C."/>
            <person name="Sarkar A."/>
            <person name="Savel G."/>
            <person name="Schacherer J."/>
            <person name="Sherman D."/>
            <person name="Straub M.-L."/>
            <person name="Stein N."/>
            <person name="Thierry A."/>
            <person name="Trautwein-Schult A."/>
            <person name="Westhof E."/>
            <person name="Worch S."/>
            <person name="Dujon B."/>
            <person name="Souciet J.-L."/>
            <person name="Wincker P."/>
            <person name="Scholz U."/>
            <person name="Neuveglise N."/>
        </authorList>
    </citation>
    <scope>NUCLEOTIDE SEQUENCE</scope>
    <source>
        <strain evidence="8">LS3</strain>
    </source>
</reference>
<gene>
    <name evidence="8" type="ORF">GNLVRS02_ARAD1B12188g</name>
</gene>
<dbReference type="Pfam" id="PF03807">
    <property type="entry name" value="F420_oxidored"/>
    <property type="match status" value="1"/>
</dbReference>
<feature type="domain" description="Pyrroline-5-carboxylate reductase dimerisation" evidence="7">
    <location>
        <begin position="180"/>
        <end position="282"/>
    </location>
</feature>
<dbReference type="SUPFAM" id="SSF51735">
    <property type="entry name" value="NAD(P)-binding Rossmann-fold domains"/>
    <property type="match status" value="1"/>
</dbReference>
<reference evidence="8" key="1">
    <citation type="submission" date="2014-02" db="EMBL/GenBank/DDBJ databases">
        <authorList>
            <person name="Genoscope - CEA"/>
        </authorList>
    </citation>
    <scope>NUCLEOTIDE SEQUENCE</scope>
    <source>
        <strain evidence="8">LS3</strain>
    </source>
</reference>
<dbReference type="Pfam" id="PF14748">
    <property type="entry name" value="P5CR_dimer"/>
    <property type="match status" value="1"/>
</dbReference>
<keyword evidence="5" id="KW-0028">Amino-acid biosynthesis</keyword>
<dbReference type="PROSITE" id="PS00521">
    <property type="entry name" value="P5CR"/>
    <property type="match status" value="1"/>
</dbReference>
<evidence type="ECO:0000313" key="8">
    <source>
        <dbReference type="EMBL" id="CDP36404.1"/>
    </source>
</evidence>
<dbReference type="GO" id="GO:0004735">
    <property type="term" value="F:pyrroline-5-carboxylate reductase activity"/>
    <property type="evidence" value="ECO:0007669"/>
    <property type="project" value="UniProtKB-EC"/>
</dbReference>
<dbReference type="SUPFAM" id="SSF48179">
    <property type="entry name" value="6-phosphogluconate dehydrogenase C-terminal domain-like"/>
    <property type="match status" value="1"/>
</dbReference>
<dbReference type="FunFam" id="1.10.3730.10:FF:000001">
    <property type="entry name" value="Pyrroline-5-carboxylate reductase"/>
    <property type="match status" value="1"/>
</dbReference>
<feature type="domain" description="Pyrroline-5-carboxylate reductase catalytic N-terminal" evidence="6">
    <location>
        <begin position="10"/>
        <end position="116"/>
    </location>
</feature>
<dbReference type="EMBL" id="HG937692">
    <property type="protein sequence ID" value="CDP36404.1"/>
    <property type="molecule type" value="Genomic_DNA"/>
</dbReference>
<sequence length="287" mass="29905">MVLEIKNGYTVGILGSGTMGTAVLSGMVRAKSAGDISEGAIVPDRFLAAVTRDASGERLKGEFGSKVEILVKKNQELVDQSDIIILGSKPYMAAKILEGIPAESFKNKVLVSLLAGKTIDDLTALTGGNAIVARAMTNTASKYGQGMTVVSFPEKGVADSVQNAVDWIFQNIGRCLILEEKHQDVATALCGSGIAFSFLALEAMMDGALRMGMPVNVAQECAAQVLKGAGEMVLQEGQHPAAIKSKVCTPAGTTIGGLLKLEDDGVRGSFARAVEESTNIATALGKK</sequence>
<organism evidence="8">
    <name type="scientific">Blastobotrys adeninivorans</name>
    <name type="common">Yeast</name>
    <name type="synonym">Arxula adeninivorans</name>
    <dbReference type="NCBI Taxonomy" id="409370"/>
    <lineage>
        <taxon>Eukaryota</taxon>
        <taxon>Fungi</taxon>
        <taxon>Dikarya</taxon>
        <taxon>Ascomycota</taxon>
        <taxon>Saccharomycotina</taxon>
        <taxon>Dipodascomycetes</taxon>
        <taxon>Dipodascales</taxon>
        <taxon>Trichomonascaceae</taxon>
        <taxon>Blastobotrys</taxon>
    </lineage>
</organism>
<feature type="binding site" evidence="4">
    <location>
        <position position="74"/>
    </location>
    <ligand>
        <name>NADPH</name>
        <dbReference type="ChEBI" id="CHEBI:57783"/>
    </ligand>
</feature>
<comment type="pathway">
    <text evidence="5">Amino-acid biosynthesis; L-proline biosynthesis; L-proline from L-glutamate 5-semialdehyde: step 1/1.</text>
</comment>
<keyword evidence="5" id="KW-0641">Proline biosynthesis</keyword>
<evidence type="ECO:0000256" key="1">
    <source>
        <dbReference type="ARBA" id="ARBA00005525"/>
    </source>
</evidence>
<name>A0A060T6H3_BLAAD</name>
<protein>
    <recommendedName>
        <fullName evidence="5">Pyrroline-5-carboxylate reductase</fullName>
        <ecNumber evidence="5">1.5.1.2</ecNumber>
    </recommendedName>
</protein>
<dbReference type="InterPro" id="IPR008927">
    <property type="entry name" value="6-PGluconate_DH-like_C_sf"/>
</dbReference>
<dbReference type="Gene3D" id="1.10.3730.10">
    <property type="entry name" value="ProC C-terminal domain-like"/>
    <property type="match status" value="1"/>
</dbReference>
<proteinExistence type="inferred from homology"/>
<dbReference type="EC" id="1.5.1.2" evidence="5"/>
<dbReference type="UniPathway" id="UPA00098">
    <property type="reaction ID" value="UER00361"/>
</dbReference>
<dbReference type="PhylomeDB" id="A0A060T6H3"/>
<evidence type="ECO:0000256" key="4">
    <source>
        <dbReference type="PIRSR" id="PIRSR000193-1"/>
    </source>
</evidence>
<evidence type="ECO:0000256" key="3">
    <source>
        <dbReference type="ARBA" id="ARBA00023002"/>
    </source>
</evidence>
<evidence type="ECO:0000259" key="7">
    <source>
        <dbReference type="Pfam" id="PF14748"/>
    </source>
</evidence>
<evidence type="ECO:0000256" key="2">
    <source>
        <dbReference type="ARBA" id="ARBA00022857"/>
    </source>
</evidence>
<comment type="similarity">
    <text evidence="1 5">Belongs to the pyrroline-5-carboxylate reductase family.</text>
</comment>
<keyword evidence="3 5" id="KW-0560">Oxidoreductase</keyword>
<dbReference type="HAMAP" id="MF_01925">
    <property type="entry name" value="P5C_reductase"/>
    <property type="match status" value="1"/>
</dbReference>
<dbReference type="GO" id="GO:0055129">
    <property type="term" value="P:L-proline biosynthetic process"/>
    <property type="evidence" value="ECO:0007669"/>
    <property type="project" value="UniProtKB-UniPathway"/>
</dbReference>
<dbReference type="PANTHER" id="PTHR11645">
    <property type="entry name" value="PYRROLINE-5-CARBOXYLATE REDUCTASE"/>
    <property type="match status" value="1"/>
</dbReference>
<accession>A0A060T6H3</accession>
<dbReference type="InterPro" id="IPR053790">
    <property type="entry name" value="P5CR-like_CS"/>
</dbReference>
<keyword evidence="2 4" id="KW-0521">NADP</keyword>
<evidence type="ECO:0000256" key="5">
    <source>
        <dbReference type="RuleBase" id="RU003903"/>
    </source>
</evidence>
<evidence type="ECO:0000259" key="6">
    <source>
        <dbReference type="Pfam" id="PF03807"/>
    </source>
</evidence>
<feature type="binding site" evidence="4">
    <location>
        <begin position="14"/>
        <end position="19"/>
    </location>
    <ligand>
        <name>NADP(+)</name>
        <dbReference type="ChEBI" id="CHEBI:58349"/>
    </ligand>
</feature>
<dbReference type="NCBIfam" id="TIGR00112">
    <property type="entry name" value="proC"/>
    <property type="match status" value="1"/>
</dbReference>
<comment type="catalytic activity">
    <reaction evidence="5">
        <text>L-proline + NADP(+) = (S)-1-pyrroline-5-carboxylate + NADPH + 2 H(+)</text>
        <dbReference type="Rhea" id="RHEA:14109"/>
        <dbReference type="ChEBI" id="CHEBI:15378"/>
        <dbReference type="ChEBI" id="CHEBI:17388"/>
        <dbReference type="ChEBI" id="CHEBI:57783"/>
        <dbReference type="ChEBI" id="CHEBI:58349"/>
        <dbReference type="ChEBI" id="CHEBI:60039"/>
        <dbReference type="EC" id="1.5.1.2"/>
    </reaction>
</comment>